<dbReference type="EMBL" id="NDYL01000001">
    <property type="protein sequence ID" value="OXB93950.1"/>
    <property type="molecule type" value="Genomic_DNA"/>
</dbReference>
<reference evidence="1 2" key="1">
    <citation type="submission" date="2017-04" db="EMBL/GenBank/DDBJ databases">
        <title>The genome sequence of Parageobacillus galactosidasius DSM 18751.</title>
        <authorList>
            <person name="Ramaloko W.T."/>
            <person name="Koen N."/>
            <person name="Polliack S."/>
            <person name="Aliyu H."/>
            <person name="Lebre P."/>
            <person name="Mohr T."/>
            <person name="Oswald F."/>
            <person name="Zwick M."/>
            <person name="Neumann A."/>
            <person name="Syldatk C."/>
            <person name="Cowan D."/>
            <person name="De Maayer P."/>
        </authorList>
    </citation>
    <scope>NUCLEOTIDE SEQUENCE [LARGE SCALE GENOMIC DNA]</scope>
    <source>
        <strain evidence="1 2">DSM 18751</strain>
    </source>
</reference>
<gene>
    <name evidence="1" type="ORF">B9L23_03325</name>
</gene>
<accession>A0A226QQT8</accession>
<keyword evidence="2" id="KW-1185">Reference proteome</keyword>
<dbReference type="AlphaFoldDB" id="A0A226QQT8"/>
<dbReference type="RefSeq" id="WP_089096875.1">
    <property type="nucleotide sequence ID" value="NZ_NDYL01000001.1"/>
</dbReference>
<protein>
    <submittedName>
        <fullName evidence="1">Uncharacterized protein</fullName>
    </submittedName>
</protein>
<name>A0A226QQT8_9BACL</name>
<comment type="caution">
    <text evidence="1">The sequence shown here is derived from an EMBL/GenBank/DDBJ whole genome shotgun (WGS) entry which is preliminary data.</text>
</comment>
<evidence type="ECO:0000313" key="1">
    <source>
        <dbReference type="EMBL" id="OXB93950.1"/>
    </source>
</evidence>
<sequence>MKPITLRQLLDTNQFQNLLHLKKELISYKNSGVIFYKEVMSSLEIDTPFELYFVLSKGGIEYENAFPIPIDLYREYLTYNRPLEYLLRFYQEYYGTKNIPSDRFFQTLNIFQAKRYAWFYK</sequence>
<organism evidence="1 2">
    <name type="scientific">Parageobacillus galactosidasius</name>
    <dbReference type="NCBI Taxonomy" id="883812"/>
    <lineage>
        <taxon>Bacteria</taxon>
        <taxon>Bacillati</taxon>
        <taxon>Bacillota</taxon>
        <taxon>Bacilli</taxon>
        <taxon>Bacillales</taxon>
        <taxon>Anoxybacillaceae</taxon>
        <taxon>Parageobacillus</taxon>
    </lineage>
</organism>
<dbReference type="Proteomes" id="UP000198394">
    <property type="component" value="Unassembled WGS sequence"/>
</dbReference>
<evidence type="ECO:0000313" key="2">
    <source>
        <dbReference type="Proteomes" id="UP000198394"/>
    </source>
</evidence>
<proteinExistence type="predicted"/>